<dbReference type="RefSeq" id="WP_188885794.1">
    <property type="nucleotide sequence ID" value="NZ_BLYJ01000026.1"/>
</dbReference>
<keyword evidence="2" id="KW-0732">Signal</keyword>
<feature type="domain" description="PepSY" evidence="3">
    <location>
        <begin position="32"/>
        <end position="93"/>
    </location>
</feature>
<organism evidence="4 5">
    <name type="scientific">Butyricicoccus faecihominis</name>
    <dbReference type="NCBI Taxonomy" id="1712515"/>
    <lineage>
        <taxon>Bacteria</taxon>
        <taxon>Bacillati</taxon>
        <taxon>Bacillota</taxon>
        <taxon>Clostridia</taxon>
        <taxon>Eubacteriales</taxon>
        <taxon>Butyricicoccaceae</taxon>
        <taxon>Butyricicoccus</taxon>
    </lineage>
</organism>
<evidence type="ECO:0000256" key="1">
    <source>
        <dbReference type="SAM" id="MobiDB-lite"/>
    </source>
</evidence>
<feature type="domain" description="PepSY" evidence="3">
    <location>
        <begin position="211"/>
        <end position="271"/>
    </location>
</feature>
<gene>
    <name evidence="4" type="ORF">BUFA31_19790</name>
</gene>
<feature type="domain" description="PepSY" evidence="3">
    <location>
        <begin position="134"/>
        <end position="194"/>
    </location>
</feature>
<feature type="signal peptide" evidence="2">
    <location>
        <begin position="1"/>
        <end position="26"/>
    </location>
</feature>
<accession>A0ABQ1E1I6</accession>
<dbReference type="PROSITE" id="PS51257">
    <property type="entry name" value="PROKAR_LIPOPROTEIN"/>
    <property type="match status" value="1"/>
</dbReference>
<feature type="chain" id="PRO_5045321951" description="PepSY domain-containing protein" evidence="2">
    <location>
        <begin position="27"/>
        <end position="278"/>
    </location>
</feature>
<dbReference type="Proteomes" id="UP000620147">
    <property type="component" value="Unassembled WGS sequence"/>
</dbReference>
<feature type="compositionally biased region" description="Polar residues" evidence="1">
    <location>
        <begin position="105"/>
        <end position="133"/>
    </location>
</feature>
<sequence>MKQKWLLTGTALMLAAALAGCGNTPAADQAAKISMEQAQEAALDAANIEAADADISSATLSEVAGVTCYKVEFTSGDHTYSYSINAESGEVLEASYRDKTVAPVDSTQTDATASGVTTTPAQTAPNTSTSSSAVDEAKAQEIALAHAGVNAADATITKSKLDYDDGRQVYEIEWYANGAKYDYEVAVATGEIVNSGYEAKTVVGTGNSATVSEATAKQTALARVSGATEKDIYEWKLDYDDGRPEYEGKIIYDGSEYEFTIDATTGAVLEWEAETTRK</sequence>
<proteinExistence type="predicted"/>
<comment type="caution">
    <text evidence="4">The sequence shown here is derived from an EMBL/GenBank/DDBJ whole genome shotgun (WGS) entry which is preliminary data.</text>
</comment>
<dbReference type="Gene3D" id="3.10.450.40">
    <property type="match status" value="3"/>
</dbReference>
<protein>
    <recommendedName>
        <fullName evidence="3">PepSY domain-containing protein</fullName>
    </recommendedName>
</protein>
<evidence type="ECO:0000259" key="3">
    <source>
        <dbReference type="Pfam" id="PF03413"/>
    </source>
</evidence>
<evidence type="ECO:0000256" key="2">
    <source>
        <dbReference type="SAM" id="SignalP"/>
    </source>
</evidence>
<feature type="region of interest" description="Disordered" evidence="1">
    <location>
        <begin position="104"/>
        <end position="135"/>
    </location>
</feature>
<dbReference type="EMBL" id="BLYJ01000026">
    <property type="protein sequence ID" value="GFO88815.1"/>
    <property type="molecule type" value="Genomic_DNA"/>
</dbReference>
<dbReference type="InterPro" id="IPR025711">
    <property type="entry name" value="PepSY"/>
</dbReference>
<name>A0ABQ1E1I6_9FIRM</name>
<dbReference type="Pfam" id="PF03413">
    <property type="entry name" value="PepSY"/>
    <property type="match status" value="3"/>
</dbReference>
<keyword evidence="5" id="KW-1185">Reference proteome</keyword>
<reference evidence="4 5" key="1">
    <citation type="submission" date="2020-06" db="EMBL/GenBank/DDBJ databases">
        <title>Characterization of fructooligosaccharide metabolism and fructooligosaccharide-degrading enzymes in human commensal butyrate producers.</title>
        <authorList>
            <person name="Tanno H."/>
            <person name="Fujii T."/>
            <person name="Hirano K."/>
            <person name="Maeno S."/>
            <person name="Tonozuka T."/>
            <person name="Sakamoto M."/>
            <person name="Ohkuma M."/>
            <person name="Tochio T."/>
            <person name="Endo A."/>
        </authorList>
    </citation>
    <scope>NUCLEOTIDE SEQUENCE [LARGE SCALE GENOMIC DNA]</scope>
    <source>
        <strain evidence="4 5">JCM 31056</strain>
    </source>
</reference>
<evidence type="ECO:0000313" key="5">
    <source>
        <dbReference type="Proteomes" id="UP000620147"/>
    </source>
</evidence>
<evidence type="ECO:0000313" key="4">
    <source>
        <dbReference type="EMBL" id="GFO88815.1"/>
    </source>
</evidence>